<proteinExistence type="predicted"/>
<keyword evidence="1" id="KW-0678">Repressor</keyword>
<evidence type="ECO:0000313" key="7">
    <source>
        <dbReference type="Proteomes" id="UP000092714"/>
    </source>
</evidence>
<organism evidence="6 7">
    <name type="scientific">Clostridium paraputrificum</name>
    <dbReference type="NCBI Taxonomy" id="29363"/>
    <lineage>
        <taxon>Bacteria</taxon>
        <taxon>Bacillati</taxon>
        <taxon>Bacillota</taxon>
        <taxon>Clostridia</taxon>
        <taxon>Eubacteriales</taxon>
        <taxon>Clostridiaceae</taxon>
        <taxon>Clostridium</taxon>
    </lineage>
</organism>
<dbReference type="CDD" id="cd00592">
    <property type="entry name" value="HTH_MerR-like"/>
    <property type="match status" value="1"/>
</dbReference>
<dbReference type="Proteomes" id="UP000092714">
    <property type="component" value="Unassembled WGS sequence"/>
</dbReference>
<dbReference type="SUPFAM" id="SSF46955">
    <property type="entry name" value="Putative DNA-binding domain"/>
    <property type="match status" value="1"/>
</dbReference>
<keyword evidence="4" id="KW-0804">Transcription</keyword>
<evidence type="ECO:0000256" key="1">
    <source>
        <dbReference type="ARBA" id="ARBA00022491"/>
    </source>
</evidence>
<accession>A0A1B8RPN1</accession>
<dbReference type="GO" id="GO:0003677">
    <property type="term" value="F:DNA binding"/>
    <property type="evidence" value="ECO:0007669"/>
    <property type="project" value="UniProtKB-KW"/>
</dbReference>
<dbReference type="PANTHER" id="PTHR30204:SF69">
    <property type="entry name" value="MERR-FAMILY TRANSCRIPTIONAL REGULATOR"/>
    <property type="match status" value="1"/>
</dbReference>
<sequence length="264" mass="31159">MNNRYLIGDVAKYLSLSRDTLRYYDKLGIVSPKKDEGNGYRYYNMDDIITLSYVMILKDVGISLDDIKEMIYNYSLKDMRLGILNQEKVIDKKIEELMNIKTKIRNFNNWCITAENYLNKFEIRECPKFLYTMEQVEIKESKLMDAIEKLRSNSYIKETVFSMLINKDVLFSSEIKDEHFYSGGSGIVEEEYVSDFKVFPSRKCLHTVIEITCDQWDSELVKIKDYIHNEGLIVEDNLLFCRAIAFENKDGFPKDFYEIWIPVA</sequence>
<dbReference type="InterPro" id="IPR000551">
    <property type="entry name" value="MerR-type_HTH_dom"/>
</dbReference>
<dbReference type="eggNOG" id="COG0789">
    <property type="taxonomic scope" value="Bacteria"/>
</dbReference>
<keyword evidence="7" id="KW-1185">Reference proteome</keyword>
<dbReference type="GO" id="GO:0003700">
    <property type="term" value="F:DNA-binding transcription factor activity"/>
    <property type="evidence" value="ECO:0007669"/>
    <property type="project" value="InterPro"/>
</dbReference>
<dbReference type="PANTHER" id="PTHR30204">
    <property type="entry name" value="REDOX-CYCLING DRUG-SENSING TRANSCRIPTIONAL ACTIVATOR SOXR"/>
    <property type="match status" value="1"/>
</dbReference>
<evidence type="ECO:0000256" key="3">
    <source>
        <dbReference type="ARBA" id="ARBA00023125"/>
    </source>
</evidence>
<evidence type="ECO:0000259" key="5">
    <source>
        <dbReference type="PROSITE" id="PS50937"/>
    </source>
</evidence>
<dbReference type="AlphaFoldDB" id="A0A1B8RPN1"/>
<protein>
    <recommendedName>
        <fullName evidence="5">HTH merR-type domain-containing protein</fullName>
    </recommendedName>
</protein>
<dbReference type="PROSITE" id="PS00552">
    <property type="entry name" value="HTH_MERR_1"/>
    <property type="match status" value="1"/>
</dbReference>
<comment type="caution">
    <text evidence="6">The sequence shown here is derived from an EMBL/GenBank/DDBJ whole genome shotgun (WGS) entry which is preliminary data.</text>
</comment>
<name>A0A1B8RPN1_9CLOT</name>
<dbReference type="RefSeq" id="WP_065254537.1">
    <property type="nucleotide sequence ID" value="NZ_JAQLCW010000006.1"/>
</dbReference>
<keyword evidence="3" id="KW-0238">DNA-binding</keyword>
<dbReference type="Gene3D" id="1.10.1660.10">
    <property type="match status" value="1"/>
</dbReference>
<keyword evidence="2" id="KW-0805">Transcription regulation</keyword>
<dbReference type="EMBL" id="MAPZ01000019">
    <property type="protein sequence ID" value="OBY10782.1"/>
    <property type="molecule type" value="Genomic_DNA"/>
</dbReference>
<evidence type="ECO:0000256" key="4">
    <source>
        <dbReference type="ARBA" id="ARBA00023163"/>
    </source>
</evidence>
<evidence type="ECO:0000256" key="2">
    <source>
        <dbReference type="ARBA" id="ARBA00023015"/>
    </source>
</evidence>
<evidence type="ECO:0000313" key="6">
    <source>
        <dbReference type="EMBL" id="OBY10782.1"/>
    </source>
</evidence>
<dbReference type="InterPro" id="IPR047057">
    <property type="entry name" value="MerR_fam"/>
</dbReference>
<dbReference type="SMART" id="SM00422">
    <property type="entry name" value="HTH_MERR"/>
    <property type="match status" value="1"/>
</dbReference>
<gene>
    <name evidence="6" type="ORF">CP373A1_09760</name>
</gene>
<dbReference type="InterPro" id="IPR009061">
    <property type="entry name" value="DNA-bd_dom_put_sf"/>
</dbReference>
<dbReference type="Pfam" id="PF13411">
    <property type="entry name" value="MerR_1"/>
    <property type="match status" value="1"/>
</dbReference>
<reference evidence="6 7" key="1">
    <citation type="submission" date="2016-06" db="EMBL/GenBank/DDBJ databases">
        <authorList>
            <person name="Kjaerup R.B."/>
            <person name="Dalgaard T.S."/>
            <person name="Juul-Madsen H.R."/>
        </authorList>
    </citation>
    <scope>NUCLEOTIDE SEQUENCE [LARGE SCALE GENOMIC DNA]</scope>
    <source>
        <strain evidence="6 7">373-A1</strain>
    </source>
</reference>
<feature type="domain" description="HTH merR-type" evidence="5">
    <location>
        <begin position="4"/>
        <end position="73"/>
    </location>
</feature>
<dbReference type="PROSITE" id="PS50937">
    <property type="entry name" value="HTH_MERR_2"/>
    <property type="match status" value="1"/>
</dbReference>
<dbReference type="OrthoDB" id="9791488at2"/>